<reference evidence="1" key="1">
    <citation type="submission" date="2021-03" db="EMBL/GenBank/DDBJ databases">
        <authorList>
            <person name="Stanton E."/>
        </authorList>
    </citation>
    <scope>NUCLEOTIDE SEQUENCE</scope>
    <source>
        <strain evidence="1">2020EL-00113</strain>
    </source>
</reference>
<proteinExistence type="predicted"/>
<comment type="caution">
    <text evidence="1">The sequence shown here is derived from an EMBL/GenBank/DDBJ whole genome shotgun (WGS) entry which is preliminary data.</text>
</comment>
<gene>
    <name evidence="1" type="ORF">J7T18_09690</name>
</gene>
<dbReference type="EMBL" id="JAGKLY010000003">
    <property type="protein sequence ID" value="MBQ0268569.1"/>
    <property type="molecule type" value="Genomic_DNA"/>
</dbReference>
<name>A0A8I2D9E9_9GAMM</name>
<protein>
    <submittedName>
        <fullName evidence="1">Uncharacterized protein</fullName>
    </submittedName>
</protein>
<sequence length="77" mass="8691">MKKLIREFLRVILSVEKITNPIIGGSDQKSKDEKEALDNKDNFFVGRDGSISLNPNSIVVQKAFKDNIEKLQSTKGR</sequence>
<dbReference type="AlphaFoldDB" id="A0A8I2D9E9"/>
<evidence type="ECO:0000313" key="1">
    <source>
        <dbReference type="EMBL" id="MBQ0268569.1"/>
    </source>
</evidence>
<accession>A0A8I2D9E9</accession>
<evidence type="ECO:0000313" key="2">
    <source>
        <dbReference type="Proteomes" id="UP000674270"/>
    </source>
</evidence>
<organism evidence="1 2">
    <name type="scientific">Providencia huaxiensis</name>
    <dbReference type="NCBI Taxonomy" id="2027290"/>
    <lineage>
        <taxon>Bacteria</taxon>
        <taxon>Pseudomonadati</taxon>
        <taxon>Pseudomonadota</taxon>
        <taxon>Gammaproteobacteria</taxon>
        <taxon>Enterobacterales</taxon>
        <taxon>Morganellaceae</taxon>
        <taxon>Providencia</taxon>
    </lineage>
</organism>
<dbReference type="RefSeq" id="WP_117162763.1">
    <property type="nucleotide sequence ID" value="NZ_JAGKLY010000003.1"/>
</dbReference>
<dbReference type="Proteomes" id="UP000674270">
    <property type="component" value="Unassembled WGS sequence"/>
</dbReference>